<comment type="cofactor">
    <cofactor evidence="2">
        <name>Mg(2+)</name>
        <dbReference type="ChEBI" id="CHEBI:18420"/>
    </cofactor>
</comment>
<dbReference type="RefSeq" id="WP_188712132.1">
    <property type="nucleotide sequence ID" value="NZ_BMHO01000001.1"/>
</dbReference>
<comment type="cofactor">
    <cofactor evidence="1">
        <name>Mn(2+)</name>
        <dbReference type="ChEBI" id="CHEBI:29035"/>
    </cofactor>
</comment>
<proteinExistence type="predicted"/>
<evidence type="ECO:0000313" key="9">
    <source>
        <dbReference type="Proteomes" id="UP000633205"/>
    </source>
</evidence>
<dbReference type="PROSITE" id="PS51462">
    <property type="entry name" value="NUDIX"/>
    <property type="match status" value="1"/>
</dbReference>
<dbReference type="Gene3D" id="3.90.79.10">
    <property type="entry name" value="Nucleoside Triphosphate Pyrophosphohydrolase"/>
    <property type="match status" value="1"/>
</dbReference>
<evidence type="ECO:0000256" key="2">
    <source>
        <dbReference type="ARBA" id="ARBA00001946"/>
    </source>
</evidence>
<dbReference type="InterPro" id="IPR015797">
    <property type="entry name" value="NUDIX_hydrolase-like_dom_sf"/>
</dbReference>
<evidence type="ECO:0000313" key="8">
    <source>
        <dbReference type="EMBL" id="GGD39557.1"/>
    </source>
</evidence>
<dbReference type="InterPro" id="IPR045121">
    <property type="entry name" value="CoAse"/>
</dbReference>
<dbReference type="SUPFAM" id="SSF55811">
    <property type="entry name" value="Nudix"/>
    <property type="match status" value="1"/>
</dbReference>
<evidence type="ECO:0000256" key="6">
    <source>
        <dbReference type="ARBA" id="ARBA00023211"/>
    </source>
</evidence>
<dbReference type="Pfam" id="PF00293">
    <property type="entry name" value="NUDIX"/>
    <property type="match status" value="1"/>
</dbReference>
<evidence type="ECO:0000259" key="7">
    <source>
        <dbReference type="PROSITE" id="PS51462"/>
    </source>
</evidence>
<dbReference type="GO" id="GO:0046872">
    <property type="term" value="F:metal ion binding"/>
    <property type="evidence" value="ECO:0007669"/>
    <property type="project" value="UniProtKB-KW"/>
</dbReference>
<sequence>MRVAYAQLRDLVSRAGSDPIWNPPGPREGATNKRPAAVLILFGMLDAIPAEHEAKNAAVSKDLDLLLLRRASTLRSHPGQVAFPGGRVDPEDDGPIAAALREAREETGLDTSGVEVIGALGELILPYSNHRVTPVIAWWRQPSPVGVVDVAESEAVFRAPVADLIDPANRVSSVVSHDGDRLRGPAWNLSVHDTDYFVWGFTGGIIDRLLAELGWEEPWDHSREVRISPPRADGEEVLTREA</sequence>
<keyword evidence="6" id="KW-0464">Manganese</keyword>
<keyword evidence="3" id="KW-0479">Metal-binding</keyword>
<dbReference type="PANTHER" id="PTHR12992:SF11">
    <property type="entry name" value="MITOCHONDRIAL COENZYME A DIPHOSPHATASE NUDT8"/>
    <property type="match status" value="1"/>
</dbReference>
<keyword evidence="5" id="KW-0460">Magnesium</keyword>
<evidence type="ECO:0000256" key="4">
    <source>
        <dbReference type="ARBA" id="ARBA00022801"/>
    </source>
</evidence>
<keyword evidence="9" id="KW-1185">Reference proteome</keyword>
<dbReference type="AlphaFoldDB" id="A0A916YCN7"/>
<evidence type="ECO:0000256" key="3">
    <source>
        <dbReference type="ARBA" id="ARBA00022723"/>
    </source>
</evidence>
<feature type="domain" description="Nudix hydrolase" evidence="7">
    <location>
        <begin position="32"/>
        <end position="189"/>
    </location>
</feature>
<evidence type="ECO:0000256" key="1">
    <source>
        <dbReference type="ARBA" id="ARBA00001936"/>
    </source>
</evidence>
<dbReference type="EMBL" id="BMHO01000001">
    <property type="protein sequence ID" value="GGD39557.1"/>
    <property type="molecule type" value="Genomic_DNA"/>
</dbReference>
<dbReference type="PANTHER" id="PTHR12992">
    <property type="entry name" value="NUDIX HYDROLASE"/>
    <property type="match status" value="1"/>
</dbReference>
<accession>A0A916YCN7</accession>
<reference evidence="8" key="1">
    <citation type="journal article" date="2014" name="Int. J. Syst. Evol. Microbiol.">
        <title>Complete genome sequence of Corynebacterium casei LMG S-19264T (=DSM 44701T), isolated from a smear-ripened cheese.</title>
        <authorList>
            <consortium name="US DOE Joint Genome Institute (JGI-PGF)"/>
            <person name="Walter F."/>
            <person name="Albersmeier A."/>
            <person name="Kalinowski J."/>
            <person name="Ruckert C."/>
        </authorList>
    </citation>
    <scope>NUCLEOTIDE SEQUENCE</scope>
    <source>
        <strain evidence="8">CGMCC 1.15152</strain>
    </source>
</reference>
<reference evidence="8" key="2">
    <citation type="submission" date="2020-09" db="EMBL/GenBank/DDBJ databases">
        <authorList>
            <person name="Sun Q."/>
            <person name="Zhou Y."/>
        </authorList>
    </citation>
    <scope>NUCLEOTIDE SEQUENCE</scope>
    <source>
        <strain evidence="8">CGMCC 1.15152</strain>
    </source>
</reference>
<evidence type="ECO:0000256" key="5">
    <source>
        <dbReference type="ARBA" id="ARBA00022842"/>
    </source>
</evidence>
<gene>
    <name evidence="8" type="ORF">GCM10010915_20410</name>
</gene>
<comment type="caution">
    <text evidence="8">The sequence shown here is derived from an EMBL/GenBank/DDBJ whole genome shotgun (WGS) entry which is preliminary data.</text>
</comment>
<dbReference type="InterPro" id="IPR000086">
    <property type="entry name" value="NUDIX_hydrolase_dom"/>
</dbReference>
<keyword evidence="4" id="KW-0378">Hydrolase</keyword>
<name>A0A916YCN7_9MICO</name>
<dbReference type="GO" id="GO:0010945">
    <property type="term" value="F:coenzyme A diphosphatase activity"/>
    <property type="evidence" value="ECO:0007669"/>
    <property type="project" value="InterPro"/>
</dbReference>
<protein>
    <submittedName>
        <fullName evidence="8">Coenzyme A pyrophosphatase</fullName>
    </submittedName>
</protein>
<dbReference type="CDD" id="cd03426">
    <property type="entry name" value="NUDIX_CoAse_Nudt7"/>
    <property type="match status" value="1"/>
</dbReference>
<dbReference type="Proteomes" id="UP000633205">
    <property type="component" value="Unassembled WGS sequence"/>
</dbReference>
<organism evidence="8 9">
    <name type="scientific">Microbacterium faecale</name>
    <dbReference type="NCBI Taxonomy" id="1804630"/>
    <lineage>
        <taxon>Bacteria</taxon>
        <taxon>Bacillati</taxon>
        <taxon>Actinomycetota</taxon>
        <taxon>Actinomycetes</taxon>
        <taxon>Micrococcales</taxon>
        <taxon>Microbacteriaceae</taxon>
        <taxon>Microbacterium</taxon>
    </lineage>
</organism>